<accession>A0A5B8Y807</accession>
<proteinExistence type="inferred from homology"/>
<evidence type="ECO:0000256" key="9">
    <source>
        <dbReference type="SAM" id="Phobius"/>
    </source>
</evidence>
<feature type="region of interest" description="Disordered" evidence="8">
    <location>
        <begin position="471"/>
        <end position="514"/>
    </location>
</feature>
<feature type="coiled-coil region" evidence="7">
    <location>
        <begin position="269"/>
        <end position="296"/>
    </location>
</feature>
<keyword evidence="2" id="KW-1003">Cell membrane</keyword>
<dbReference type="GO" id="GO:0022857">
    <property type="term" value="F:transmembrane transporter activity"/>
    <property type="evidence" value="ECO:0007669"/>
    <property type="project" value="TreeGrafter"/>
</dbReference>
<comment type="similarity">
    <text evidence="6">Belongs to the ABC-4 integral membrane protein family.</text>
</comment>
<dbReference type="InterPro" id="IPR050250">
    <property type="entry name" value="Macrolide_Exporter_MacB"/>
</dbReference>
<evidence type="ECO:0000313" key="12">
    <source>
        <dbReference type="Proteomes" id="UP000315995"/>
    </source>
</evidence>
<name>A0A4Y6PXB7_PERCE</name>
<evidence type="ECO:0000256" key="7">
    <source>
        <dbReference type="SAM" id="Coils"/>
    </source>
</evidence>
<accession>A0A4Y6PXB7</accession>
<keyword evidence="12" id="KW-1185">Reference proteome</keyword>
<feature type="transmembrane region" description="Helical" evidence="9">
    <location>
        <begin position="580"/>
        <end position="603"/>
    </location>
</feature>
<organism evidence="11 12">
    <name type="scientific">Persicimonas caeni</name>
    <dbReference type="NCBI Taxonomy" id="2292766"/>
    <lineage>
        <taxon>Bacteria</taxon>
        <taxon>Deltaproteobacteria</taxon>
        <taxon>Bradymonadales</taxon>
        <taxon>Bradymonadaceae</taxon>
        <taxon>Persicimonas</taxon>
    </lineage>
</organism>
<keyword evidence="5 9" id="KW-0472">Membrane</keyword>
<dbReference type="OrthoDB" id="5525560at2"/>
<dbReference type="InterPro" id="IPR003838">
    <property type="entry name" value="ABC3_permease_C"/>
</dbReference>
<feature type="transmembrane region" description="Helical" evidence="9">
    <location>
        <begin position="691"/>
        <end position="710"/>
    </location>
</feature>
<evidence type="ECO:0000256" key="3">
    <source>
        <dbReference type="ARBA" id="ARBA00022692"/>
    </source>
</evidence>
<dbReference type="EMBL" id="CP041186">
    <property type="protein sequence ID" value="QDG52870.1"/>
    <property type="molecule type" value="Genomic_DNA"/>
</dbReference>
<dbReference type="Pfam" id="PF02687">
    <property type="entry name" value="FtsX"/>
    <property type="match status" value="1"/>
</dbReference>
<gene>
    <name evidence="11" type="ORF">FIV42_19620</name>
</gene>
<keyword evidence="3 9" id="KW-0812">Transmembrane</keyword>
<feature type="transmembrane region" description="Helical" evidence="9">
    <location>
        <begin position="28"/>
        <end position="47"/>
    </location>
</feature>
<evidence type="ECO:0000259" key="10">
    <source>
        <dbReference type="Pfam" id="PF02687"/>
    </source>
</evidence>
<protein>
    <submittedName>
        <fullName evidence="11">FtsX-like permease family protein</fullName>
    </submittedName>
</protein>
<evidence type="ECO:0000256" key="2">
    <source>
        <dbReference type="ARBA" id="ARBA00022475"/>
    </source>
</evidence>
<evidence type="ECO:0000256" key="8">
    <source>
        <dbReference type="SAM" id="MobiDB-lite"/>
    </source>
</evidence>
<evidence type="ECO:0000256" key="1">
    <source>
        <dbReference type="ARBA" id="ARBA00004651"/>
    </source>
</evidence>
<dbReference type="PANTHER" id="PTHR30572">
    <property type="entry name" value="MEMBRANE COMPONENT OF TRANSPORTER-RELATED"/>
    <property type="match status" value="1"/>
</dbReference>
<evidence type="ECO:0000256" key="4">
    <source>
        <dbReference type="ARBA" id="ARBA00022989"/>
    </source>
</evidence>
<reference evidence="11 12" key="1">
    <citation type="submission" date="2019-06" db="EMBL/GenBank/DDBJ databases">
        <title>Persicimonas caeni gen. nov., sp. nov., a predatory bacterium isolated from solar saltern.</title>
        <authorList>
            <person name="Wang S."/>
        </authorList>
    </citation>
    <scope>NUCLEOTIDE SEQUENCE [LARGE SCALE GENOMIC DNA]</scope>
    <source>
        <strain evidence="11 12">YN101</strain>
    </source>
</reference>
<dbReference type="PANTHER" id="PTHR30572:SF4">
    <property type="entry name" value="ABC TRANSPORTER PERMEASE YTRF"/>
    <property type="match status" value="1"/>
</dbReference>
<dbReference type="RefSeq" id="WP_141199331.1">
    <property type="nucleotide sequence ID" value="NZ_CP041186.1"/>
</dbReference>
<comment type="subcellular location">
    <subcellularLocation>
        <location evidence="1">Cell membrane</location>
        <topology evidence="1">Multi-pass membrane protein</topology>
    </subcellularLocation>
</comment>
<feature type="domain" description="ABC3 transporter permease C-terminal" evidence="10">
    <location>
        <begin position="590"/>
        <end position="718"/>
    </location>
</feature>
<dbReference type="AlphaFoldDB" id="A0A4Y6PXB7"/>
<sequence>MSNFLATFRLLVLTAARSVVNHRMKSLIVGFILMFGTALLVLGTSLLDSVERSMEKTVTQSLAGHLQIYSADAEDELALFGDVMLGGDNIGEIEDFSKVREPIEKIDNVKAVVPMGMTQARFVMGNRIDEVIAGLRDAVDNQNWEEVDPLADQLRAMAEDLKAENEARAQIASNAETYRENVERLSRVLDDTFWDEDLRENPREALFFLDTKIAPLSSDGRLVFMRVLGTDPQRFATYFDRFEIVKGEMIPPGERGLLVSNRAYEEWLKNNVARELDKLHEEIHEEERVLADDELLRNDVKRLQKQYRQVIFGLQPDKVATIKERVADYLGSESDDAKDLLTEFLALTDDNFDERYTFFYDELAPLMRMHEFEVGETITLQAFTDRGFPRSRNTKFYGTFQFEGMEDSDLSGSVNLIDMPTFRTLYGAMSEEAQQEIAEMRDEVGVEDIRRDEAEDALFGGGDSLVVEEDDEEVAQNADEIQNTDETQNTDEAGIAGQTEPTEPSEPSEPDDTIEIDRQTDSTYDPAQIDNGLARNAAILLEDSSKLQQTMADVRAVIDEHDLGLTVVDWQKAAGIVGQFVIVIRLALFVAIGIIFLVALVIINNSMVMATVERTGEIGTMRAIGAQRWYVMALFLLETLILGLAAGLAGCGLGALIVAIAGHTGIPATTDFLRFLFAGDHLYPTLSVDNVLWAFAAIVAVSTISTLYPARLATRIQPIVAMRN</sequence>
<keyword evidence="7" id="KW-0175">Coiled coil</keyword>
<feature type="compositionally biased region" description="Polar residues" evidence="8">
    <location>
        <begin position="479"/>
        <end position="491"/>
    </location>
</feature>
<keyword evidence="4 9" id="KW-1133">Transmembrane helix</keyword>
<dbReference type="Proteomes" id="UP000315995">
    <property type="component" value="Chromosome"/>
</dbReference>
<evidence type="ECO:0000256" key="5">
    <source>
        <dbReference type="ARBA" id="ARBA00023136"/>
    </source>
</evidence>
<evidence type="ECO:0000313" key="11">
    <source>
        <dbReference type="EMBL" id="QDG52870.1"/>
    </source>
</evidence>
<dbReference type="GO" id="GO:0005886">
    <property type="term" value="C:plasma membrane"/>
    <property type="evidence" value="ECO:0007669"/>
    <property type="project" value="UniProtKB-SubCell"/>
</dbReference>
<evidence type="ECO:0000256" key="6">
    <source>
        <dbReference type="ARBA" id="ARBA00038076"/>
    </source>
</evidence>